<dbReference type="Pfam" id="PF01425">
    <property type="entry name" value="Amidase"/>
    <property type="match status" value="1"/>
</dbReference>
<evidence type="ECO:0000259" key="3">
    <source>
        <dbReference type="Pfam" id="PF01425"/>
    </source>
</evidence>
<reference evidence="4 5" key="1">
    <citation type="submission" date="2019-06" db="EMBL/GenBank/DDBJ databases">
        <authorList>
            <person name="Broberg M."/>
        </authorList>
    </citation>
    <scope>NUCLEOTIDE SEQUENCE [LARGE SCALE GENOMIC DNA]</scope>
</reference>
<sequence length="542" mass="59398">MSWKSIAQGSQSSLLQSIPGRWRLDLHKYKSLKDVTSVPYTCGILTDVQLRITELTAVEIVKRLEARELKAVQVLEAFAARAAIAHQLVNCLTDWFFEEGLRQSEELDDLLDSGGKLKGPLHGVPIAIKDFHFLKGHPTTTGYVSKRNFVPERDSALVATLRAAGAVFFCKTTMPQTGMALETASNLWGRTLSPFNINLSSGGSSGGDAALVAMRGCPMTPSTDMGGSIRVPAAFNGLYAIRPTADRVPKGGMDNINSTGQTTIQLSCGPICHSLGDLELLTRVINAYPHNKYDVTSAPVPWRTLNALDGKLAIGIMKWDGVVMPHPPVLRALNHAKQVLERAGHQGKSLTSHRAGQTLAAVEASGEPLLPAVADLLKVYNTRELSTVEALGLNVKARVFKEKFRDSWSETIRSTTTSRPIDALICPPAPSAGIPHDFNIYWGYTSLFNLLDYPSVILPIPNFKIDAQQDPVDVQYRPVETNVYDQSNHNMCKHAKPERWTSSYDPDLFSNQPSTIQIVGRPFEDEELIQAASTLDTLLRFA</sequence>
<dbReference type="PANTHER" id="PTHR46072">
    <property type="entry name" value="AMIDASE-RELATED-RELATED"/>
    <property type="match status" value="1"/>
</dbReference>
<name>A0ABY6U8R3_BIOOC</name>
<evidence type="ECO:0000313" key="4">
    <source>
        <dbReference type="EMBL" id="VUC27457.1"/>
    </source>
</evidence>
<gene>
    <name evidence="4" type="ORF">CLO192961_LOCUS208572</name>
</gene>
<keyword evidence="5" id="KW-1185">Reference proteome</keyword>
<organism evidence="4 5">
    <name type="scientific">Bionectria ochroleuca</name>
    <name type="common">Gliocladium roseum</name>
    <dbReference type="NCBI Taxonomy" id="29856"/>
    <lineage>
        <taxon>Eukaryota</taxon>
        <taxon>Fungi</taxon>
        <taxon>Dikarya</taxon>
        <taxon>Ascomycota</taxon>
        <taxon>Pezizomycotina</taxon>
        <taxon>Sordariomycetes</taxon>
        <taxon>Hypocreomycetidae</taxon>
        <taxon>Hypocreales</taxon>
        <taxon>Bionectriaceae</taxon>
        <taxon>Clonostachys</taxon>
    </lineage>
</organism>
<accession>A0ABY6U8R3</accession>
<dbReference type="InterPro" id="IPR023631">
    <property type="entry name" value="Amidase_dom"/>
</dbReference>
<comment type="caution">
    <text evidence="4">The sequence shown here is derived from an EMBL/GenBank/DDBJ whole genome shotgun (WGS) entry which is preliminary data.</text>
</comment>
<dbReference type="EMBL" id="CABFNS010000767">
    <property type="protein sequence ID" value="VUC27457.1"/>
    <property type="molecule type" value="Genomic_DNA"/>
</dbReference>
<comment type="similarity">
    <text evidence="1">Belongs to the amidase family.</text>
</comment>
<evidence type="ECO:0000256" key="1">
    <source>
        <dbReference type="ARBA" id="ARBA00009199"/>
    </source>
</evidence>
<dbReference type="Proteomes" id="UP000766486">
    <property type="component" value="Unassembled WGS sequence"/>
</dbReference>
<keyword evidence="2" id="KW-0378">Hydrolase</keyword>
<evidence type="ECO:0000313" key="5">
    <source>
        <dbReference type="Proteomes" id="UP000766486"/>
    </source>
</evidence>
<dbReference type="InterPro" id="IPR036928">
    <property type="entry name" value="AS_sf"/>
</dbReference>
<feature type="domain" description="Amidase" evidence="3">
    <location>
        <begin position="74"/>
        <end position="528"/>
    </location>
</feature>
<dbReference type="SUPFAM" id="SSF75304">
    <property type="entry name" value="Amidase signature (AS) enzymes"/>
    <property type="match status" value="1"/>
</dbReference>
<evidence type="ECO:0000256" key="2">
    <source>
        <dbReference type="ARBA" id="ARBA00022801"/>
    </source>
</evidence>
<dbReference type="PIRSF" id="PIRSF001221">
    <property type="entry name" value="Amidase_fungi"/>
    <property type="match status" value="1"/>
</dbReference>
<proteinExistence type="inferred from homology"/>
<dbReference type="Gene3D" id="3.90.1300.10">
    <property type="entry name" value="Amidase signature (AS) domain"/>
    <property type="match status" value="1"/>
</dbReference>
<protein>
    <recommendedName>
        <fullName evidence="3">Amidase domain-containing protein</fullName>
    </recommendedName>
</protein>